<evidence type="ECO:0000256" key="2">
    <source>
        <dbReference type="ARBA" id="ARBA00007424"/>
    </source>
</evidence>
<comment type="pathway">
    <text evidence="1 7">Cofactor biosynthesis; riboflavin biosynthesis; riboflavin from 2-hydroxy-3-oxobutyl phosphate and 5-amino-6-(D-ribitylamino)uracil: step 1/2.</text>
</comment>
<feature type="active site" description="Proton donor" evidence="7">
    <location>
        <position position="98"/>
    </location>
</feature>
<dbReference type="RefSeq" id="WP_108688877.1">
    <property type="nucleotide sequence ID" value="NZ_QCYK01000003.1"/>
</dbReference>
<dbReference type="Proteomes" id="UP000244450">
    <property type="component" value="Unassembled WGS sequence"/>
</dbReference>
<feature type="binding site" evidence="7">
    <location>
        <begin position="61"/>
        <end position="63"/>
    </location>
    <ligand>
        <name>5-amino-6-(D-ribitylamino)uracil</name>
        <dbReference type="ChEBI" id="CHEBI:15934"/>
    </ligand>
</feature>
<dbReference type="GO" id="GO:0009349">
    <property type="term" value="C:riboflavin synthase complex"/>
    <property type="evidence" value="ECO:0007669"/>
    <property type="project" value="UniProtKB-UniRule"/>
</dbReference>
<dbReference type="InterPro" id="IPR002180">
    <property type="entry name" value="LS/RS"/>
</dbReference>
<feature type="binding site" evidence="7">
    <location>
        <position position="123"/>
    </location>
    <ligand>
        <name>5-amino-6-(D-ribitylamino)uracil</name>
        <dbReference type="ChEBI" id="CHEBI:15934"/>
    </ligand>
</feature>
<feature type="binding site" evidence="7">
    <location>
        <position position="29"/>
    </location>
    <ligand>
        <name>5-amino-6-(D-ribitylamino)uracil</name>
        <dbReference type="ChEBI" id="CHEBI:15934"/>
    </ligand>
</feature>
<keyword evidence="4 7" id="KW-0686">Riboflavin biosynthesis</keyword>
<dbReference type="OrthoDB" id="9809709at2"/>
<keyword evidence="5 7" id="KW-0808">Transferase</keyword>
<evidence type="ECO:0000256" key="1">
    <source>
        <dbReference type="ARBA" id="ARBA00004917"/>
    </source>
</evidence>
<evidence type="ECO:0000256" key="7">
    <source>
        <dbReference type="HAMAP-Rule" id="MF_00178"/>
    </source>
</evidence>
<feature type="binding site" evidence="7">
    <location>
        <position position="137"/>
    </location>
    <ligand>
        <name>(2S)-2-hydroxy-3-oxobutyl phosphate</name>
        <dbReference type="ChEBI" id="CHEBI:58830"/>
    </ligand>
</feature>
<dbReference type="InterPro" id="IPR036467">
    <property type="entry name" value="LS/RS_sf"/>
</dbReference>
<dbReference type="GO" id="GO:0009231">
    <property type="term" value="P:riboflavin biosynthetic process"/>
    <property type="evidence" value="ECO:0007669"/>
    <property type="project" value="UniProtKB-UniRule"/>
</dbReference>
<dbReference type="CDD" id="cd09209">
    <property type="entry name" value="Lumazine_synthase-I"/>
    <property type="match status" value="1"/>
</dbReference>
<comment type="similarity">
    <text evidence="2 7">Belongs to the DMRL synthase family.</text>
</comment>
<evidence type="ECO:0000256" key="5">
    <source>
        <dbReference type="ARBA" id="ARBA00022679"/>
    </source>
</evidence>
<comment type="caution">
    <text evidence="8">The sequence shown here is derived from an EMBL/GenBank/DDBJ whole genome shotgun (WGS) entry which is preliminary data.</text>
</comment>
<reference evidence="8 9" key="1">
    <citation type="submission" date="2018-04" db="EMBL/GenBank/DDBJ databases">
        <title>Chitinophaga fuyangensis sp. nov., isolated from soil in a chemical factory.</title>
        <authorList>
            <person name="Chen K."/>
        </authorList>
    </citation>
    <scope>NUCLEOTIDE SEQUENCE [LARGE SCALE GENOMIC DNA]</scope>
    <source>
        <strain evidence="8 9">LY-1</strain>
    </source>
</reference>
<protein>
    <recommendedName>
        <fullName evidence="3 7">6,7-dimethyl-8-ribityllumazine synthase</fullName>
        <shortName evidence="7">DMRL synthase</shortName>
        <shortName evidence="7">LS</shortName>
        <shortName evidence="7">Lumazine synthase</shortName>
        <ecNumber evidence="3 7">2.5.1.78</ecNumber>
    </recommendedName>
</protein>
<sequence>MSTNNQSLLDNAGILNLEDASIVMVSTEWNHAVTNELVAGCERTLKENKVTKLCKVVVPGAFELPFAVKQYWESTKGTGKQPSAIIAFGCVIRGGTPHFEYVCQAVTEGILQLNLQLPIPVIFGVLTVDNQEQADERIGGIHGHKGEEAALTALKMVSFLRNLSKKG</sequence>
<dbReference type="Pfam" id="PF00885">
    <property type="entry name" value="DMRL_synthase"/>
    <property type="match status" value="1"/>
</dbReference>
<dbReference type="GO" id="GO:0000906">
    <property type="term" value="F:6,7-dimethyl-8-ribityllumazine synthase activity"/>
    <property type="evidence" value="ECO:0007669"/>
    <property type="project" value="UniProtKB-UniRule"/>
</dbReference>
<evidence type="ECO:0000256" key="4">
    <source>
        <dbReference type="ARBA" id="ARBA00022619"/>
    </source>
</evidence>
<evidence type="ECO:0000313" key="9">
    <source>
        <dbReference type="Proteomes" id="UP000244450"/>
    </source>
</evidence>
<dbReference type="HAMAP" id="MF_00178">
    <property type="entry name" value="Lumazine_synth"/>
    <property type="match status" value="1"/>
</dbReference>
<name>A0A2T7BDG3_9BACT</name>
<feature type="binding site" evidence="7">
    <location>
        <begin position="90"/>
        <end position="92"/>
    </location>
    <ligand>
        <name>5-amino-6-(D-ribitylamino)uracil</name>
        <dbReference type="ChEBI" id="CHEBI:15934"/>
    </ligand>
</feature>
<keyword evidence="9" id="KW-1185">Reference proteome</keyword>
<dbReference type="NCBIfam" id="TIGR00114">
    <property type="entry name" value="lumazine-synth"/>
    <property type="match status" value="1"/>
</dbReference>
<feature type="binding site" evidence="7">
    <location>
        <begin position="95"/>
        <end position="96"/>
    </location>
    <ligand>
        <name>(2S)-2-hydroxy-3-oxobutyl phosphate</name>
        <dbReference type="ChEBI" id="CHEBI:58830"/>
    </ligand>
</feature>
<dbReference type="AlphaFoldDB" id="A0A2T7BDG3"/>
<dbReference type="SUPFAM" id="SSF52121">
    <property type="entry name" value="Lumazine synthase"/>
    <property type="match status" value="1"/>
</dbReference>
<dbReference type="PANTHER" id="PTHR21058:SF0">
    <property type="entry name" value="6,7-DIMETHYL-8-RIBITYLLUMAZINE SYNTHASE"/>
    <property type="match status" value="1"/>
</dbReference>
<dbReference type="UniPathway" id="UPA00275">
    <property type="reaction ID" value="UER00404"/>
</dbReference>
<evidence type="ECO:0000256" key="6">
    <source>
        <dbReference type="ARBA" id="ARBA00048785"/>
    </source>
</evidence>
<evidence type="ECO:0000313" key="8">
    <source>
        <dbReference type="EMBL" id="PUZ23133.1"/>
    </source>
</evidence>
<dbReference type="Gene3D" id="3.40.50.960">
    <property type="entry name" value="Lumazine/riboflavin synthase"/>
    <property type="match status" value="1"/>
</dbReference>
<evidence type="ECO:0000256" key="3">
    <source>
        <dbReference type="ARBA" id="ARBA00012664"/>
    </source>
</evidence>
<organism evidence="8 9">
    <name type="scientific">Chitinophaga parva</name>
    <dbReference type="NCBI Taxonomy" id="2169414"/>
    <lineage>
        <taxon>Bacteria</taxon>
        <taxon>Pseudomonadati</taxon>
        <taxon>Bacteroidota</taxon>
        <taxon>Chitinophagia</taxon>
        <taxon>Chitinophagales</taxon>
        <taxon>Chitinophagaceae</taxon>
        <taxon>Chitinophaga</taxon>
    </lineage>
</organism>
<dbReference type="EMBL" id="QCYK01000003">
    <property type="protein sequence ID" value="PUZ23133.1"/>
    <property type="molecule type" value="Genomic_DNA"/>
</dbReference>
<comment type="function">
    <text evidence="7">Catalyzes the formation of 6,7-dimethyl-8-ribityllumazine by condensation of 5-amino-6-(D-ribitylamino)uracil with 3,4-dihydroxy-2-butanone 4-phosphate. This is the penultimate step in the biosynthesis of riboflavin.</text>
</comment>
<accession>A0A2T7BDG3</accession>
<dbReference type="PANTHER" id="PTHR21058">
    <property type="entry name" value="6,7-DIMETHYL-8-RIBITYLLUMAZINE SYNTHASE DMRL SYNTHASE LUMAZINE SYNTHASE"/>
    <property type="match status" value="1"/>
</dbReference>
<dbReference type="InterPro" id="IPR034964">
    <property type="entry name" value="LS"/>
</dbReference>
<dbReference type="GO" id="GO:0005829">
    <property type="term" value="C:cytosol"/>
    <property type="evidence" value="ECO:0007669"/>
    <property type="project" value="TreeGrafter"/>
</dbReference>
<proteinExistence type="inferred from homology"/>
<gene>
    <name evidence="7" type="primary">ribH</name>
    <name evidence="8" type="ORF">DCC81_22290</name>
</gene>
<dbReference type="EC" id="2.5.1.78" evidence="3 7"/>
<comment type="catalytic activity">
    <reaction evidence="6 7">
        <text>(2S)-2-hydroxy-3-oxobutyl phosphate + 5-amino-6-(D-ribitylamino)uracil = 6,7-dimethyl-8-(1-D-ribityl)lumazine + phosphate + 2 H2O + H(+)</text>
        <dbReference type="Rhea" id="RHEA:26152"/>
        <dbReference type="ChEBI" id="CHEBI:15377"/>
        <dbReference type="ChEBI" id="CHEBI:15378"/>
        <dbReference type="ChEBI" id="CHEBI:15934"/>
        <dbReference type="ChEBI" id="CHEBI:43474"/>
        <dbReference type="ChEBI" id="CHEBI:58201"/>
        <dbReference type="ChEBI" id="CHEBI:58830"/>
        <dbReference type="EC" id="2.5.1.78"/>
    </reaction>
</comment>